<reference evidence="1 2" key="1">
    <citation type="journal article" date="2018" name="Biotechnol. Biofuels">
        <title>Integrative visual omics of the white-rot fungus Polyporus brumalis exposes the biotechnological potential of its oxidative enzymes for delignifying raw plant biomass.</title>
        <authorList>
            <person name="Miyauchi S."/>
            <person name="Rancon A."/>
            <person name="Drula E."/>
            <person name="Hage H."/>
            <person name="Chaduli D."/>
            <person name="Favel A."/>
            <person name="Grisel S."/>
            <person name="Henrissat B."/>
            <person name="Herpoel-Gimbert I."/>
            <person name="Ruiz-Duenas F.J."/>
            <person name="Chevret D."/>
            <person name="Hainaut M."/>
            <person name="Lin J."/>
            <person name="Wang M."/>
            <person name="Pangilinan J."/>
            <person name="Lipzen A."/>
            <person name="Lesage-Meessen L."/>
            <person name="Navarro D."/>
            <person name="Riley R."/>
            <person name="Grigoriev I.V."/>
            <person name="Zhou S."/>
            <person name="Raouche S."/>
            <person name="Rosso M.N."/>
        </authorList>
    </citation>
    <scope>NUCLEOTIDE SEQUENCE [LARGE SCALE GENOMIC DNA]</scope>
    <source>
        <strain evidence="1 2">BRFM 1820</strain>
    </source>
</reference>
<evidence type="ECO:0000313" key="2">
    <source>
        <dbReference type="Proteomes" id="UP000256964"/>
    </source>
</evidence>
<protein>
    <submittedName>
        <fullName evidence="1">Uncharacterized protein</fullName>
    </submittedName>
</protein>
<dbReference type="Gene3D" id="2.60.270.50">
    <property type="match status" value="1"/>
</dbReference>
<dbReference type="Proteomes" id="UP000256964">
    <property type="component" value="Unassembled WGS sequence"/>
</dbReference>
<dbReference type="STRING" id="139420.A0A371D7L4"/>
<keyword evidence="2" id="KW-1185">Reference proteome</keyword>
<dbReference type="OrthoDB" id="4996552at2759"/>
<evidence type="ECO:0000313" key="1">
    <source>
        <dbReference type="EMBL" id="RDX48492.1"/>
    </source>
</evidence>
<dbReference type="EMBL" id="KZ857411">
    <property type="protein sequence ID" value="RDX48492.1"/>
    <property type="molecule type" value="Genomic_DNA"/>
</dbReference>
<dbReference type="AlphaFoldDB" id="A0A371D7L4"/>
<sequence>MSGIIEILTTIITGGELITKIKDVAKALIPEPAKDLKSKTRWIQCTLKNETQFDVLLMGTYFDSGRYWDAPGSFGEFSQLVFSCCNQDLEPAGVSGGTAFRLSLDTKHYYDFAVGWTNPKVGSIKASVIESSSAKDAYKAAKDTGGSLTSKYVFEGKDKDKKKTQFVIHISAAPGTQSLFVVKQIEVPQAAVEAGIMADGVGIADVVVLDD</sequence>
<proteinExistence type="predicted"/>
<accession>A0A371D7L4</accession>
<gene>
    <name evidence="1" type="ORF">OH76DRAFT_657665</name>
</gene>
<organism evidence="1 2">
    <name type="scientific">Lentinus brumalis</name>
    <dbReference type="NCBI Taxonomy" id="2498619"/>
    <lineage>
        <taxon>Eukaryota</taxon>
        <taxon>Fungi</taxon>
        <taxon>Dikarya</taxon>
        <taxon>Basidiomycota</taxon>
        <taxon>Agaricomycotina</taxon>
        <taxon>Agaricomycetes</taxon>
        <taxon>Polyporales</taxon>
        <taxon>Polyporaceae</taxon>
        <taxon>Lentinus</taxon>
    </lineage>
</organism>
<name>A0A371D7L4_9APHY</name>